<dbReference type="CDD" id="cd13136">
    <property type="entry name" value="MATE_DinF_like"/>
    <property type="match status" value="1"/>
</dbReference>
<feature type="transmembrane region" description="Helical" evidence="6">
    <location>
        <begin position="175"/>
        <end position="193"/>
    </location>
</feature>
<evidence type="ECO:0000313" key="8">
    <source>
        <dbReference type="EMBL" id="MDV2422934.1"/>
    </source>
</evidence>
<reference evidence="8 10" key="2">
    <citation type="submission" date="2023-08" db="EMBL/GenBank/DDBJ databases">
        <title>Genomic characterization of the C. tuberculostearicum species complex, a ubiquitous member of the human skin microbiome.</title>
        <authorList>
            <person name="Ahmed N."/>
            <person name="Deming C."/>
            <person name="Conlan S."/>
            <person name="Segre J."/>
        </authorList>
    </citation>
    <scope>NUCLEOTIDE SEQUENCE [LARGE SCALE GENOMIC DNA]</scope>
    <source>
        <strain evidence="8 10">CTNIH19</strain>
    </source>
</reference>
<dbReference type="GO" id="GO:0005886">
    <property type="term" value="C:plasma membrane"/>
    <property type="evidence" value="ECO:0007669"/>
    <property type="project" value="TreeGrafter"/>
</dbReference>
<feature type="transmembrane region" description="Helical" evidence="6">
    <location>
        <begin position="199"/>
        <end position="217"/>
    </location>
</feature>
<feature type="transmembrane region" description="Helical" evidence="6">
    <location>
        <begin position="283"/>
        <end position="306"/>
    </location>
</feature>
<evidence type="ECO:0000256" key="5">
    <source>
        <dbReference type="ARBA" id="ARBA00023136"/>
    </source>
</evidence>
<sequence>MSRGQTDGTRTQEHSTAGTVTAREVFGLAFPALGVLAAMPLYLLLDTAVVGRLGAQELASLAAATTIHSVVTTQLTFLSYGTTARSARLFGSGKREAAVAEGVQATYVALGVGGVLAVIMWIFGGVFASALTGDPATAAGTALWLRIAALAIPVTLVEMAGNGWMRGVQDTKKPLYFTLSGMIPGAIAVPIFVHFWGLAGSAIATVLGMSIIAALFVRELHNEHTGSWQFRWHVVREQLILGRDLILRSASFQVAFLTATAVVSRVGTASLAGHQIMMQLWNFMSLILDSLAIAAQSLTGAALGAGSAQHARGVGRKVTVYSTVFSGLLAVVFAAGAGIIPRIFTSAPEVLDAISQPWWILVAMVIGGGVVFALDGVLLGAGDAAFLRTLTISSVLLGFLPGVVLAHFMGTGLTGVWCGLAAFIAFRMVGVVLRFRSMKWAVVQEA</sequence>
<organism evidence="7 9">
    <name type="scientific">Corynebacterium curieae</name>
    <dbReference type="NCBI Taxonomy" id="2913500"/>
    <lineage>
        <taxon>Bacteria</taxon>
        <taxon>Bacillati</taxon>
        <taxon>Actinomycetota</taxon>
        <taxon>Actinomycetes</taxon>
        <taxon>Mycobacteriales</taxon>
        <taxon>Corynebacteriaceae</taxon>
        <taxon>Corynebacterium</taxon>
    </lineage>
</organism>
<dbReference type="EMBL" id="JAVBID010000001">
    <property type="protein sequence ID" value="MDV2422934.1"/>
    <property type="molecule type" value="Genomic_DNA"/>
</dbReference>
<feature type="transmembrane region" description="Helical" evidence="6">
    <location>
        <begin position="105"/>
        <end position="131"/>
    </location>
</feature>
<gene>
    <name evidence="7" type="ORF">L8V01_01545</name>
    <name evidence="8" type="ORF">RAE13_00700</name>
</gene>
<feature type="transmembrane region" description="Helical" evidence="6">
    <location>
        <begin position="143"/>
        <end position="163"/>
    </location>
</feature>
<evidence type="ECO:0000256" key="1">
    <source>
        <dbReference type="ARBA" id="ARBA00004141"/>
    </source>
</evidence>
<dbReference type="NCBIfam" id="TIGR00797">
    <property type="entry name" value="matE"/>
    <property type="match status" value="1"/>
</dbReference>
<feature type="transmembrane region" description="Helical" evidence="6">
    <location>
        <begin position="414"/>
        <end position="433"/>
    </location>
</feature>
<evidence type="ECO:0000313" key="7">
    <source>
        <dbReference type="EMBL" id="MCZ9306170.1"/>
    </source>
</evidence>
<dbReference type="PANTHER" id="PTHR42893">
    <property type="entry name" value="PROTEIN DETOXIFICATION 44, CHLOROPLASTIC-RELATED"/>
    <property type="match status" value="1"/>
</dbReference>
<dbReference type="InterPro" id="IPR002528">
    <property type="entry name" value="MATE_fam"/>
</dbReference>
<comment type="subcellular location">
    <subcellularLocation>
        <location evidence="1">Membrane</location>
        <topology evidence="1">Multi-pass membrane protein</topology>
    </subcellularLocation>
</comment>
<feature type="transmembrane region" description="Helical" evidence="6">
    <location>
        <begin position="25"/>
        <end position="45"/>
    </location>
</feature>
<dbReference type="Proteomes" id="UP001185631">
    <property type="component" value="Unassembled WGS sequence"/>
</dbReference>
<evidence type="ECO:0000313" key="10">
    <source>
        <dbReference type="Proteomes" id="UP001185631"/>
    </source>
</evidence>
<dbReference type="PANTHER" id="PTHR42893:SF46">
    <property type="entry name" value="PROTEIN DETOXIFICATION 44, CHLOROPLASTIC"/>
    <property type="match status" value="1"/>
</dbReference>
<keyword evidence="3 6" id="KW-0812">Transmembrane</keyword>
<evidence type="ECO:0000256" key="3">
    <source>
        <dbReference type="ARBA" id="ARBA00022692"/>
    </source>
</evidence>
<keyword evidence="5 6" id="KW-0472">Membrane</keyword>
<keyword evidence="10" id="KW-1185">Reference proteome</keyword>
<keyword evidence="4 6" id="KW-1133">Transmembrane helix</keyword>
<dbReference type="RefSeq" id="WP_269945402.1">
    <property type="nucleotide sequence ID" value="NZ_JAKMUU010000001.1"/>
</dbReference>
<proteinExistence type="inferred from homology"/>
<evidence type="ECO:0000313" key="9">
    <source>
        <dbReference type="Proteomes" id="UP001146430"/>
    </source>
</evidence>
<feature type="transmembrane region" description="Helical" evidence="6">
    <location>
        <begin position="385"/>
        <end position="408"/>
    </location>
</feature>
<accession>A0A9X3RRA3</accession>
<feature type="transmembrane region" description="Helical" evidence="6">
    <location>
        <begin position="318"/>
        <end position="344"/>
    </location>
</feature>
<evidence type="ECO:0000256" key="4">
    <source>
        <dbReference type="ARBA" id="ARBA00022989"/>
    </source>
</evidence>
<protein>
    <submittedName>
        <fullName evidence="7">MATE family efflux transporter</fullName>
    </submittedName>
</protein>
<dbReference type="GO" id="GO:0042910">
    <property type="term" value="F:xenobiotic transmembrane transporter activity"/>
    <property type="evidence" value="ECO:0007669"/>
    <property type="project" value="InterPro"/>
</dbReference>
<name>A0A9X3RRA3_9CORY</name>
<dbReference type="InterPro" id="IPR044644">
    <property type="entry name" value="DinF-like"/>
</dbReference>
<dbReference type="AlphaFoldDB" id="A0A9X3RRA3"/>
<evidence type="ECO:0000256" key="6">
    <source>
        <dbReference type="SAM" id="Phobius"/>
    </source>
</evidence>
<comment type="similarity">
    <text evidence="2">Belongs to the multi antimicrobial extrusion (MATE) (TC 2.A.66.1) family.</text>
</comment>
<evidence type="ECO:0000256" key="2">
    <source>
        <dbReference type="ARBA" id="ARBA00010199"/>
    </source>
</evidence>
<reference evidence="7" key="1">
    <citation type="submission" date="2022-02" db="EMBL/GenBank/DDBJ databases">
        <title>Corynebacterium sp. from urogenital microbiome.</title>
        <authorList>
            <person name="Cappelli E.A."/>
            <person name="Ribeiro T.G."/>
            <person name="Peixe L."/>
        </authorList>
    </citation>
    <scope>NUCLEOTIDE SEQUENCE</scope>
    <source>
        <strain evidence="7">C8Ua_181</strain>
    </source>
</reference>
<feature type="transmembrane region" description="Helical" evidence="6">
    <location>
        <begin position="356"/>
        <end position="378"/>
    </location>
</feature>
<comment type="caution">
    <text evidence="7">The sequence shown here is derived from an EMBL/GenBank/DDBJ whole genome shotgun (WGS) entry which is preliminary data.</text>
</comment>
<dbReference type="Proteomes" id="UP001146430">
    <property type="component" value="Unassembled WGS sequence"/>
</dbReference>
<dbReference type="EMBL" id="JAKMUU010000001">
    <property type="protein sequence ID" value="MCZ9306170.1"/>
    <property type="molecule type" value="Genomic_DNA"/>
</dbReference>
<dbReference type="Pfam" id="PF01554">
    <property type="entry name" value="MatE"/>
    <property type="match status" value="2"/>
</dbReference>
<dbReference type="GO" id="GO:0015297">
    <property type="term" value="F:antiporter activity"/>
    <property type="evidence" value="ECO:0007669"/>
    <property type="project" value="InterPro"/>
</dbReference>